<dbReference type="Proteomes" id="UP000053157">
    <property type="component" value="Unassembled WGS sequence"/>
</dbReference>
<keyword evidence="1" id="KW-0812">Transmembrane</keyword>
<dbReference type="AlphaFoldDB" id="A0A0W1SQI9"/>
<keyword evidence="1" id="KW-0472">Membrane</keyword>
<protein>
    <submittedName>
        <fullName evidence="2">Uncharacterized protein</fullName>
    </submittedName>
</protein>
<reference evidence="2 3" key="1">
    <citation type="submission" date="2015-12" db="EMBL/GenBank/DDBJ databases">
        <title>Haloferax profundi sp. nov. isolated from the Discovery deep brine-seawater interface in the Red Sea.</title>
        <authorList>
            <person name="Zhang G."/>
            <person name="Stingl U."/>
            <person name="Rashid M."/>
        </authorList>
    </citation>
    <scope>NUCLEOTIDE SEQUENCE [LARGE SCALE GENOMIC DNA]</scope>
    <source>
        <strain evidence="2 3">SB29</strain>
    </source>
</reference>
<feature type="transmembrane region" description="Helical" evidence="1">
    <location>
        <begin position="240"/>
        <end position="265"/>
    </location>
</feature>
<evidence type="ECO:0000256" key="1">
    <source>
        <dbReference type="SAM" id="Phobius"/>
    </source>
</evidence>
<organism evidence="2 3">
    <name type="scientific">Haloferax profundi</name>
    <dbReference type="NCBI Taxonomy" id="1544718"/>
    <lineage>
        <taxon>Archaea</taxon>
        <taxon>Methanobacteriati</taxon>
        <taxon>Methanobacteriota</taxon>
        <taxon>Stenosarchaea group</taxon>
        <taxon>Halobacteria</taxon>
        <taxon>Halobacteriales</taxon>
        <taxon>Haloferacaceae</taxon>
        <taxon>Haloferax</taxon>
    </lineage>
</organism>
<feature type="transmembrane region" description="Helical" evidence="1">
    <location>
        <begin position="209"/>
        <end position="234"/>
    </location>
</feature>
<dbReference type="OrthoDB" id="270404at2157"/>
<feature type="transmembrane region" description="Helical" evidence="1">
    <location>
        <begin position="184"/>
        <end position="202"/>
    </location>
</feature>
<evidence type="ECO:0000313" key="2">
    <source>
        <dbReference type="EMBL" id="KTG28378.1"/>
    </source>
</evidence>
<feature type="transmembrane region" description="Helical" evidence="1">
    <location>
        <begin position="7"/>
        <end position="29"/>
    </location>
</feature>
<feature type="transmembrane region" description="Helical" evidence="1">
    <location>
        <begin position="142"/>
        <end position="164"/>
    </location>
</feature>
<proteinExistence type="predicted"/>
<keyword evidence="3" id="KW-1185">Reference proteome</keyword>
<accession>A0A0W1SQI9</accession>
<feature type="transmembrane region" description="Helical" evidence="1">
    <location>
        <begin position="49"/>
        <end position="66"/>
    </location>
</feature>
<dbReference type="EMBL" id="LOPV01000136">
    <property type="protein sequence ID" value="KTG28378.1"/>
    <property type="molecule type" value="Genomic_DNA"/>
</dbReference>
<sequence length="283" mass="30595">MTTSIRRWQVLTTSAIVVLSTVSALLGLFRPGHYNDAPALLPTYFAQDLMMLAVGAPVLVLGLWFTMRGSLRGRIVWLGSLAYTTYMWASIGLQVTFNEFFLGYVALFSLSLFTFVGGVVTTDATEIHDKLSGHISERVYGVFLLVIALGLAFLWLSEIIPATLSGTPPLLVEEVGPQATISHFLDLSVVVPALVVSGIWLWQGRQWGYTLAGVSLVFGAVLAPTLTLATFLLFTEGEVTVSVLVAVFTILPAAIAATLAIKFVFAIPRERRSRVAEEVGEAA</sequence>
<gene>
    <name evidence="2" type="ORF">AUR66_11780</name>
</gene>
<keyword evidence="1" id="KW-1133">Transmembrane helix</keyword>
<name>A0A0W1SQI9_9EURY</name>
<dbReference type="RefSeq" id="WP_058571721.1">
    <property type="nucleotide sequence ID" value="NZ_LOPV01000136.1"/>
</dbReference>
<feature type="transmembrane region" description="Helical" evidence="1">
    <location>
        <begin position="75"/>
        <end position="95"/>
    </location>
</feature>
<evidence type="ECO:0000313" key="3">
    <source>
        <dbReference type="Proteomes" id="UP000053157"/>
    </source>
</evidence>
<feature type="transmembrane region" description="Helical" evidence="1">
    <location>
        <begin position="101"/>
        <end position="121"/>
    </location>
</feature>
<comment type="caution">
    <text evidence="2">The sequence shown here is derived from an EMBL/GenBank/DDBJ whole genome shotgun (WGS) entry which is preliminary data.</text>
</comment>